<feature type="domain" description="BPL/LPL catalytic" evidence="9">
    <location>
        <begin position="96"/>
        <end position="282"/>
    </location>
</feature>
<dbReference type="KEGG" id="spaa:SPAPADRAFT_132353"/>
<comment type="pathway">
    <text evidence="1 5">Protein modification; protein lipoylation via endogenous pathway; protein N(6)-(lipoyl)lysine from octanoyl-[acyl-carrier-protein]: step 1/2.</text>
</comment>
<dbReference type="HOGENOM" id="CLU_035168_0_1_1"/>
<dbReference type="STRING" id="619300.G3AFH2"/>
<dbReference type="PROSITE" id="PS51733">
    <property type="entry name" value="BPL_LPL_CATALYTIC"/>
    <property type="match status" value="1"/>
</dbReference>
<proteinExistence type="inferred from homology"/>
<evidence type="ECO:0000256" key="2">
    <source>
        <dbReference type="ARBA" id="ARBA00007907"/>
    </source>
</evidence>
<feature type="binding site" evidence="7">
    <location>
        <begin position="211"/>
        <end position="213"/>
    </location>
    <ligand>
        <name>substrate</name>
    </ligand>
</feature>
<dbReference type="OrthoDB" id="19908at2759"/>
<keyword evidence="3 5" id="KW-0808">Transferase</keyword>
<feature type="active site" description="Acyl-thioester intermediate" evidence="6">
    <location>
        <position position="242"/>
    </location>
</feature>
<dbReference type="PANTHER" id="PTHR10993:SF7">
    <property type="entry name" value="LIPOYLTRANSFERASE 2, MITOCHONDRIAL-RELATED"/>
    <property type="match status" value="1"/>
</dbReference>
<dbReference type="InterPro" id="IPR045864">
    <property type="entry name" value="aa-tRNA-synth_II/BPL/LPL"/>
</dbReference>
<dbReference type="GeneID" id="18869653"/>
<dbReference type="EC" id="2.3.1.181" evidence="5"/>
<comment type="similarity">
    <text evidence="2 5">Belongs to the LipB family.</text>
</comment>
<evidence type="ECO:0000256" key="8">
    <source>
        <dbReference type="PIRSR" id="PIRSR016262-3"/>
    </source>
</evidence>
<dbReference type="GO" id="GO:0009249">
    <property type="term" value="P:protein lipoylation"/>
    <property type="evidence" value="ECO:0007669"/>
    <property type="project" value="EnsemblFungi"/>
</dbReference>
<gene>
    <name evidence="10" type="ORF">SPAPADRAFT_132353</name>
</gene>
<dbReference type="SUPFAM" id="SSF55681">
    <property type="entry name" value="Class II aaRS and biotin synthetases"/>
    <property type="match status" value="1"/>
</dbReference>
<evidence type="ECO:0000256" key="7">
    <source>
        <dbReference type="PIRSR" id="PIRSR016262-2"/>
    </source>
</evidence>
<dbReference type="AlphaFoldDB" id="G3AFH2"/>
<evidence type="ECO:0000256" key="4">
    <source>
        <dbReference type="ARBA" id="ARBA00023315"/>
    </source>
</evidence>
<dbReference type="InParanoid" id="G3AFH2"/>
<feature type="site" description="Lowers pKa of active site Cys" evidence="8">
    <location>
        <position position="208"/>
    </location>
</feature>
<dbReference type="Pfam" id="PF21948">
    <property type="entry name" value="LplA-B_cat"/>
    <property type="match status" value="1"/>
</dbReference>
<dbReference type="eggNOG" id="KOG0325">
    <property type="taxonomic scope" value="Eukaryota"/>
</dbReference>
<evidence type="ECO:0000259" key="9">
    <source>
        <dbReference type="PROSITE" id="PS51733"/>
    </source>
</evidence>
<sequence>MRVSVQLLQEASSRICPITLKPKKKFWPIRESYGTLRHIHFPGITSFQHGLDIQQALVNHNLHFKSTEFNIRKIQKTRGDTLTYKETQLIDKILDLKPLPTILTFEFNNVYAGGLRSKEEVSPELREQYEKSGCEFHQLDRGGQVTWHGKGQLVAYSVIDIKAFHNLTAKCFVTSILLESVKRTLLNNFGLKSEVIENPGVWTSADDKIASVGIRIKRGISEYGISLNVNPDLKFMNSFIMCGLDGKRATSIMKELGETSATVEQVANMYVKEVAELLNMPKIEYIQANEL</sequence>
<dbReference type="PANTHER" id="PTHR10993">
    <property type="entry name" value="OCTANOYLTRANSFERASE"/>
    <property type="match status" value="1"/>
</dbReference>
<dbReference type="GO" id="GO:0016874">
    <property type="term" value="F:ligase activity"/>
    <property type="evidence" value="ECO:0007669"/>
    <property type="project" value="EnsemblFungi"/>
</dbReference>
<dbReference type="Gene3D" id="3.30.930.10">
    <property type="entry name" value="Bira Bifunctional Protein, Domain 2"/>
    <property type="match status" value="1"/>
</dbReference>
<dbReference type="Proteomes" id="UP000000709">
    <property type="component" value="Unassembled WGS sequence"/>
</dbReference>
<name>G3AFH2_SPAPN</name>
<comment type="function">
    <text evidence="5">Catalyzes the transfer of endogenously produced octanoic acid from octanoyl-acyl-carrier-protein onto the lipoyl domains of lipoate-dependent enzymes. Lipoyl-ACP can also act as a substrate although octanoyl-ACP is likely to be the physiological substrate.</text>
</comment>
<dbReference type="NCBIfam" id="TIGR00214">
    <property type="entry name" value="lipB"/>
    <property type="match status" value="1"/>
</dbReference>
<reference evidence="10 11" key="1">
    <citation type="journal article" date="2011" name="Proc. Natl. Acad. Sci. U.S.A.">
        <title>Comparative genomics of xylose-fermenting fungi for enhanced biofuel production.</title>
        <authorList>
            <person name="Wohlbach D.J."/>
            <person name="Kuo A."/>
            <person name="Sato T.K."/>
            <person name="Potts K.M."/>
            <person name="Salamov A.A."/>
            <person name="LaButti K.M."/>
            <person name="Sun H."/>
            <person name="Clum A."/>
            <person name="Pangilinan J.L."/>
            <person name="Lindquist E.A."/>
            <person name="Lucas S."/>
            <person name="Lapidus A."/>
            <person name="Jin M."/>
            <person name="Gunawan C."/>
            <person name="Balan V."/>
            <person name="Dale B.E."/>
            <person name="Jeffries T.W."/>
            <person name="Zinkel R."/>
            <person name="Barry K.W."/>
            <person name="Grigoriev I.V."/>
            <person name="Gasch A.P."/>
        </authorList>
    </citation>
    <scope>NUCLEOTIDE SEQUENCE [LARGE SCALE GENOMIC DNA]</scope>
    <source>
        <strain evidence="11">NRRL Y-27907 / 11-Y1</strain>
    </source>
</reference>
<dbReference type="EMBL" id="GL996499">
    <property type="protein sequence ID" value="EGW34961.1"/>
    <property type="molecule type" value="Genomic_DNA"/>
</dbReference>
<comment type="catalytic activity">
    <reaction evidence="5">
        <text>octanoyl-[ACP] + L-lysyl-[protein] = N(6)-octanoyl-L-lysyl-[protein] + holo-[ACP] + H(+)</text>
        <dbReference type="Rhea" id="RHEA:17665"/>
        <dbReference type="Rhea" id="RHEA-COMP:9636"/>
        <dbReference type="Rhea" id="RHEA-COMP:9685"/>
        <dbReference type="Rhea" id="RHEA-COMP:9752"/>
        <dbReference type="Rhea" id="RHEA-COMP:9928"/>
        <dbReference type="ChEBI" id="CHEBI:15378"/>
        <dbReference type="ChEBI" id="CHEBI:29969"/>
        <dbReference type="ChEBI" id="CHEBI:64479"/>
        <dbReference type="ChEBI" id="CHEBI:78463"/>
        <dbReference type="ChEBI" id="CHEBI:78809"/>
        <dbReference type="EC" id="2.3.1.181"/>
    </reaction>
</comment>
<keyword evidence="11" id="KW-1185">Reference proteome</keyword>
<dbReference type="RefSeq" id="XP_007372373.1">
    <property type="nucleotide sequence ID" value="XM_007372311.1"/>
</dbReference>
<dbReference type="OMA" id="FEMCGLP"/>
<evidence type="ECO:0000256" key="3">
    <source>
        <dbReference type="ARBA" id="ARBA00022679"/>
    </source>
</evidence>
<dbReference type="FunCoup" id="G3AFH2">
    <property type="interactions" value="415"/>
</dbReference>
<evidence type="ECO:0000256" key="1">
    <source>
        <dbReference type="ARBA" id="ARBA00004821"/>
    </source>
</evidence>
<dbReference type="PROSITE" id="PS01313">
    <property type="entry name" value="LIPB"/>
    <property type="match status" value="1"/>
</dbReference>
<feature type="binding site" evidence="7">
    <location>
        <begin position="224"/>
        <end position="226"/>
    </location>
    <ligand>
        <name>substrate</name>
    </ligand>
</feature>
<accession>G3AFH2</accession>
<evidence type="ECO:0000313" key="10">
    <source>
        <dbReference type="EMBL" id="EGW34961.1"/>
    </source>
</evidence>
<evidence type="ECO:0000256" key="6">
    <source>
        <dbReference type="PIRSR" id="PIRSR016262-1"/>
    </source>
</evidence>
<dbReference type="UniPathway" id="UPA00538">
    <property type="reaction ID" value="UER00592"/>
</dbReference>
<dbReference type="PIRSF" id="PIRSF016262">
    <property type="entry name" value="LPLase"/>
    <property type="match status" value="1"/>
</dbReference>
<evidence type="ECO:0000256" key="5">
    <source>
        <dbReference type="PIRNR" id="PIRNR016262"/>
    </source>
</evidence>
<organism evidence="11">
    <name type="scientific">Spathaspora passalidarum (strain NRRL Y-27907 / 11-Y1)</name>
    <dbReference type="NCBI Taxonomy" id="619300"/>
    <lineage>
        <taxon>Eukaryota</taxon>
        <taxon>Fungi</taxon>
        <taxon>Dikarya</taxon>
        <taxon>Ascomycota</taxon>
        <taxon>Saccharomycotina</taxon>
        <taxon>Pichiomycetes</taxon>
        <taxon>Debaryomycetaceae</taxon>
        <taxon>Spathaspora</taxon>
    </lineage>
</organism>
<dbReference type="InterPro" id="IPR000544">
    <property type="entry name" value="Octanoyltransferase"/>
</dbReference>
<protein>
    <recommendedName>
        <fullName evidence="5">Octanoyltransferase</fullName>
        <ecNumber evidence="5">2.3.1.181</ecNumber>
    </recommendedName>
</protein>
<dbReference type="InterPro" id="IPR004143">
    <property type="entry name" value="BPL_LPL_catalytic"/>
</dbReference>
<dbReference type="GO" id="GO:0033819">
    <property type="term" value="F:lipoyl(octanoyl) transferase activity"/>
    <property type="evidence" value="ECO:0007669"/>
    <property type="project" value="UniProtKB-EC"/>
</dbReference>
<feature type="binding site" evidence="7">
    <location>
        <begin position="141"/>
        <end position="148"/>
    </location>
    <ligand>
        <name>substrate</name>
    </ligand>
</feature>
<dbReference type="InterPro" id="IPR020605">
    <property type="entry name" value="Octanoyltransferase_CS"/>
</dbReference>
<keyword evidence="4 5" id="KW-0012">Acyltransferase</keyword>
<evidence type="ECO:0000313" key="11">
    <source>
        <dbReference type="Proteomes" id="UP000000709"/>
    </source>
</evidence>